<gene>
    <name evidence="1" type="ORF">NIES23_42280</name>
</gene>
<accession>A0A1Z4KQY9</accession>
<dbReference type="EMBL" id="AP018216">
    <property type="protein sequence ID" value="BAY71410.1"/>
    <property type="molecule type" value="Genomic_DNA"/>
</dbReference>
<proteinExistence type="predicted"/>
<name>A0A1Z4KQY9_ANAVA</name>
<sequence length="44" mass="5125">MLGIRELLTPKQRQLLTNKLHNFAHSPHNSGQSDNLKLRIINNY</sequence>
<dbReference type="AlphaFoldDB" id="A0A1Z4KQY9"/>
<reference evidence="1 2" key="1">
    <citation type="submission" date="2017-06" db="EMBL/GenBank/DDBJ databases">
        <title>Genome sequencing of cyanobaciteial culture collection at National Institute for Environmental Studies (NIES).</title>
        <authorList>
            <person name="Hirose Y."/>
            <person name="Shimura Y."/>
            <person name="Fujisawa T."/>
            <person name="Nakamura Y."/>
            <person name="Kawachi M."/>
        </authorList>
    </citation>
    <scope>NUCLEOTIDE SEQUENCE [LARGE SCALE GENOMIC DNA]</scope>
    <source>
        <strain evidence="1 2">NIES-23</strain>
    </source>
</reference>
<protein>
    <submittedName>
        <fullName evidence="1">Uncharacterized protein</fullName>
    </submittedName>
</protein>
<organism evidence="1 2">
    <name type="scientific">Trichormus variabilis NIES-23</name>
    <dbReference type="NCBI Taxonomy" id="1973479"/>
    <lineage>
        <taxon>Bacteria</taxon>
        <taxon>Bacillati</taxon>
        <taxon>Cyanobacteriota</taxon>
        <taxon>Cyanophyceae</taxon>
        <taxon>Nostocales</taxon>
        <taxon>Nostocaceae</taxon>
        <taxon>Trichormus</taxon>
    </lineage>
</organism>
<evidence type="ECO:0000313" key="2">
    <source>
        <dbReference type="Proteomes" id="UP000217507"/>
    </source>
</evidence>
<dbReference type="Proteomes" id="UP000217507">
    <property type="component" value="Chromosome"/>
</dbReference>
<evidence type="ECO:0000313" key="1">
    <source>
        <dbReference type="EMBL" id="BAY71410.1"/>
    </source>
</evidence>